<evidence type="ECO:0000259" key="1">
    <source>
        <dbReference type="Pfam" id="PF09994"/>
    </source>
</evidence>
<feature type="domain" description="T6SS Phospholipase effector Tle1-like catalytic" evidence="1">
    <location>
        <begin position="1"/>
        <end position="146"/>
    </location>
</feature>
<dbReference type="Proteomes" id="UP000053647">
    <property type="component" value="Unassembled WGS sequence"/>
</dbReference>
<accession>A0A0C9TCH6</accession>
<dbReference type="PANTHER" id="PTHR33840:SF2">
    <property type="entry name" value="TLE1 PHOSPHOLIPASE DOMAIN-CONTAINING PROTEIN"/>
    <property type="match status" value="1"/>
</dbReference>
<dbReference type="PANTHER" id="PTHR33840">
    <property type="match status" value="1"/>
</dbReference>
<sequence>MIHEVGLILPGNDEQIPFAFETYCALEGNGNRELADMFKKTFSRKDVRVHFVGVWDTVSSVGFLRNKPFPSTTTGTEHMCFFRHALALDERRVKFLPEYVYGGQTESAYGKVKEVWFAGSHSDVGGGNTPNVNLRSGNISLLWMRKEADMAGLELEEPEITWLMKDLKNTSEESLKNLWWLAEAIPLKRLKYHCPAPQDSVGGAAAKLRQGPNLGNGRTILPGQKVHASVLFKPRYNPRAQFLNNARLPETMQFDDPKSPERLSKLDSGVWETDLFDDSTARFLLRKLDSHTEGEEDILGYIDQLVFMSRSVHGREAIQKVPDGLGMIRGLMQSTNTKVRLSGIIICCELGQSTQECDVSFVITMLKSDDTSEQIRVCSALPSLVKDSQIRAKLLNEETLKILTDLCRTKDNDHLKRQCAQCLALLVVYDGVPALIVEIEAVNNIRDLLDDIHNPVVVSALELLTSLAADETASPVLANTLPLPSMIRLAGKHDERVARAAVTAILALARSSSDTLRKQVNDHREKLLSIFNSMVQQTESMTLQEVGREAKNELCAQ</sequence>
<reference evidence="2 3" key="1">
    <citation type="submission" date="2014-06" db="EMBL/GenBank/DDBJ databases">
        <authorList>
            <consortium name="DOE Joint Genome Institute"/>
            <person name="Kuo A."/>
            <person name="Kohler A."/>
            <person name="Nagy L.G."/>
            <person name="Floudas D."/>
            <person name="Copeland A."/>
            <person name="Barry K.W."/>
            <person name="Cichocki N."/>
            <person name="Veneault-Fourrey C."/>
            <person name="LaButti K."/>
            <person name="Lindquist E.A."/>
            <person name="Lipzen A."/>
            <person name="Lundell T."/>
            <person name="Morin E."/>
            <person name="Murat C."/>
            <person name="Sun H."/>
            <person name="Tunlid A."/>
            <person name="Henrissat B."/>
            <person name="Grigoriev I.V."/>
            <person name="Hibbett D.S."/>
            <person name="Martin F."/>
            <person name="Nordberg H.P."/>
            <person name="Cantor M.N."/>
            <person name="Hua S.X."/>
        </authorList>
    </citation>
    <scope>NUCLEOTIDE SEQUENCE [LARGE SCALE GENOMIC DNA]</scope>
    <source>
        <strain evidence="2 3">ATCC 200175</strain>
    </source>
</reference>
<evidence type="ECO:0000313" key="3">
    <source>
        <dbReference type="Proteomes" id="UP000053647"/>
    </source>
</evidence>
<evidence type="ECO:0000313" key="2">
    <source>
        <dbReference type="EMBL" id="KIJ05922.1"/>
    </source>
</evidence>
<dbReference type="Pfam" id="PF09994">
    <property type="entry name" value="T6SS_Tle1-like_cat"/>
    <property type="match status" value="1"/>
</dbReference>
<dbReference type="SUPFAM" id="SSF48371">
    <property type="entry name" value="ARM repeat"/>
    <property type="match status" value="1"/>
</dbReference>
<proteinExistence type="predicted"/>
<dbReference type="EMBL" id="KN820624">
    <property type="protein sequence ID" value="KIJ05922.1"/>
    <property type="molecule type" value="Genomic_DNA"/>
</dbReference>
<dbReference type="InterPro" id="IPR018712">
    <property type="entry name" value="Tle1-like_cat"/>
</dbReference>
<protein>
    <recommendedName>
        <fullName evidence="1">T6SS Phospholipase effector Tle1-like catalytic domain-containing protein</fullName>
    </recommendedName>
</protein>
<dbReference type="Gene3D" id="1.25.10.10">
    <property type="entry name" value="Leucine-rich Repeat Variant"/>
    <property type="match status" value="1"/>
</dbReference>
<dbReference type="HOGENOM" id="CLU_489236_0_0_1"/>
<dbReference type="InterPro" id="IPR016024">
    <property type="entry name" value="ARM-type_fold"/>
</dbReference>
<keyword evidence="3" id="KW-1185">Reference proteome</keyword>
<dbReference type="InterPro" id="IPR011989">
    <property type="entry name" value="ARM-like"/>
</dbReference>
<dbReference type="AlphaFoldDB" id="A0A0C9TCH6"/>
<name>A0A0C9TCH6_PAXIN</name>
<dbReference type="OrthoDB" id="538223at2759"/>
<organism evidence="2 3">
    <name type="scientific">Paxillus involutus ATCC 200175</name>
    <dbReference type="NCBI Taxonomy" id="664439"/>
    <lineage>
        <taxon>Eukaryota</taxon>
        <taxon>Fungi</taxon>
        <taxon>Dikarya</taxon>
        <taxon>Basidiomycota</taxon>
        <taxon>Agaricomycotina</taxon>
        <taxon>Agaricomycetes</taxon>
        <taxon>Agaricomycetidae</taxon>
        <taxon>Boletales</taxon>
        <taxon>Paxilineae</taxon>
        <taxon>Paxillaceae</taxon>
        <taxon>Paxillus</taxon>
    </lineage>
</organism>
<reference evidence="3" key="2">
    <citation type="submission" date="2015-01" db="EMBL/GenBank/DDBJ databases">
        <title>Evolutionary Origins and Diversification of the Mycorrhizal Mutualists.</title>
        <authorList>
            <consortium name="DOE Joint Genome Institute"/>
            <consortium name="Mycorrhizal Genomics Consortium"/>
            <person name="Kohler A."/>
            <person name="Kuo A."/>
            <person name="Nagy L.G."/>
            <person name="Floudas D."/>
            <person name="Copeland A."/>
            <person name="Barry K.W."/>
            <person name="Cichocki N."/>
            <person name="Veneault-Fourrey C."/>
            <person name="LaButti K."/>
            <person name="Lindquist E.A."/>
            <person name="Lipzen A."/>
            <person name="Lundell T."/>
            <person name="Morin E."/>
            <person name="Murat C."/>
            <person name="Riley R."/>
            <person name="Ohm R."/>
            <person name="Sun H."/>
            <person name="Tunlid A."/>
            <person name="Henrissat B."/>
            <person name="Grigoriev I.V."/>
            <person name="Hibbett D.S."/>
            <person name="Martin F."/>
        </authorList>
    </citation>
    <scope>NUCLEOTIDE SEQUENCE [LARGE SCALE GENOMIC DNA]</scope>
    <source>
        <strain evidence="3">ATCC 200175</strain>
    </source>
</reference>
<gene>
    <name evidence="2" type="ORF">PAXINDRAFT_20849</name>
</gene>